<keyword evidence="3" id="KW-0067">ATP-binding</keyword>
<organism evidence="3 4">
    <name type="scientific">Tanacetum coccineum</name>
    <dbReference type="NCBI Taxonomy" id="301880"/>
    <lineage>
        <taxon>Eukaryota</taxon>
        <taxon>Viridiplantae</taxon>
        <taxon>Streptophyta</taxon>
        <taxon>Embryophyta</taxon>
        <taxon>Tracheophyta</taxon>
        <taxon>Spermatophyta</taxon>
        <taxon>Magnoliopsida</taxon>
        <taxon>eudicotyledons</taxon>
        <taxon>Gunneridae</taxon>
        <taxon>Pentapetalae</taxon>
        <taxon>asterids</taxon>
        <taxon>campanulids</taxon>
        <taxon>Asterales</taxon>
        <taxon>Asteraceae</taxon>
        <taxon>Asteroideae</taxon>
        <taxon>Anthemideae</taxon>
        <taxon>Anthemidinae</taxon>
        <taxon>Tanacetum</taxon>
    </lineage>
</organism>
<evidence type="ECO:0000256" key="1">
    <source>
        <dbReference type="SAM" id="MobiDB-lite"/>
    </source>
</evidence>
<dbReference type="EMBL" id="BQNB010009914">
    <property type="protein sequence ID" value="GJS70163.1"/>
    <property type="molecule type" value="Genomic_DNA"/>
</dbReference>
<comment type="caution">
    <text evidence="3">The sequence shown here is derived from an EMBL/GenBank/DDBJ whole genome shotgun (WGS) entry which is preliminary data.</text>
</comment>
<accession>A0ABQ4XZ52</accession>
<sequence length="1623" mass="185898">MKTKNKPTKRKLPVDVSVECDEGAMPKKQCLDSSEKFCVNSTVDTAIAALKPSVIGNKLACSVTHGSQVSANESTIKLQPKPSTHEESDIVKQSRKCWKQSTPASSIGNSSSMSIANVNYSNAYPIDQEDSSSNTNIKCTPTRKNIGLNIATNGNDPTAGIHIDNDDPYAVGIPSARSIKQRRFRKRKSLDSTVRYQTRRVKQQLTSEKVLYVPTPTSSHQHTNSRNVTNQVTLDDNYCNKQLPMEDKPQNFLPDESLSLCGKRQTKETTIDDDYRKKQQPMKKNEQDLLTDEGLSLSSKHQIKGKQYITVANNCCKKQRLTKEKQQDFLTNEVSSDCSKHQTKGKQRIRRWRKIYADSIGTHYLNQDSISTLNSIPLEYIHLGQCTCVCRYCGAMFWECEKVDSASYGKASAYNKCCYRGRTVLRPPPEYPQYIKELYNDAHFMDNIRAYNQMFSMTSLGANIDNSVNTGKGPYVFRVSGQIYHWIGSMCPDEGKPPRFLQLYICDTTNEVNNRLAHFHNNHDSKLKKEIVEGLIEFLDDHNALVQLFRTARDKYMEADIPEFKVRLYNVLGTRQYELPTAETVGAIVFAQASDTENEFDLIVEEHSHFPQRVNKLHPCYMSLQFPLLFIYGEDGYHKDMKLANVLGQSTKADKRLSMNMYYSYQMHDRLNHYSLLLRGGKLFQQYIVTAYCAIEQNRLDYIRQKQSDIRNEYLSGIYDAIFRGDRDGSDLGLRTVLTASFTGGPRYIYAHYLDALAICRVHGSPSFFITFTCNAKWPEIEEFMEQFPQLTTADRADIVDRVFEKKVRDYVNFVRNSNTFGDVTAVLYTIEFQKRGLPHCHSLLWVSGPSKVQQDIDVDKYVSAELPDPIVDIAGYSVVSELMIHGPCGAVNMNASCMKDGRTCNRHFPKAYCDKTYIDKDGFVHYRRRDDGIETQRQNVWLDNRYVVPYNRTLCMRYYAHINVEYCGWTMLIKYLFKYISKGTDRVVANVTKPVAAVASTSNTPSIHVDEIKNYVEARYIGPHEACWRILDFPIHYRNPPVQTLAVHLENMQQITFRSKDNLESVVNNPVKKKTTLTEWLEYNKYNTDGRHLTYLNFPSEYTWHVSDKYWQRRRYLNKFCIGRLTYVHPAAGDLFYERMLLCHQKGCRSFAEIRTLNGITYPTNKASCQALGLLGGDEEWIGAFQEAAAGIHIDNGDPYAIGIPSARSIEHRRFRKRESIDSTVRYQTRRVKQQLTSEKVSYVSTPTSNHQHTNLRNATKLTFHDNCCKKQPPMEEKPQNFLTDEGPSLCLKRQTKEITVANNCCKKQWSTKEKQQNFLTNEGSSQCPKHQTKGKNRIRRWRKIYADPIGTHYLNEDSISTSNSIPLEYTHLGQCTCVCRYCGAMFWECEKVVCIICQMTEANKTLSHPADKGKLPLVEANPISLAQLNPTDVNKTIEARGNAIQANMNLSDTDYFDQQLQLNNAYRISRFMCTKTKLWDRTLPNNTTLLFGKYTSIIPISNAGFPDHHFNFIAYNEVDERANVTGAPLTNYIGCIYRISNPLITGEATRTRRTRRIIDIQNLEKFCMNEYATLQKPVIIAALQLSATSATHYYLNPNIPEANYILSVYADLIDPTPALEI</sequence>
<dbReference type="PANTHER" id="PTHR45786:SF74">
    <property type="entry name" value="ATP-DEPENDENT DNA HELICASE"/>
    <property type="match status" value="1"/>
</dbReference>
<feature type="region of interest" description="Disordered" evidence="1">
    <location>
        <begin position="72"/>
        <end position="96"/>
    </location>
</feature>
<keyword evidence="3" id="KW-0378">Hydrolase</keyword>
<dbReference type="Pfam" id="PF14214">
    <property type="entry name" value="Helitron_like_N"/>
    <property type="match status" value="1"/>
</dbReference>
<dbReference type="InterPro" id="IPR025476">
    <property type="entry name" value="Helitron_helicase-like"/>
</dbReference>
<dbReference type="Proteomes" id="UP001151760">
    <property type="component" value="Unassembled WGS sequence"/>
</dbReference>
<evidence type="ECO:0000313" key="4">
    <source>
        <dbReference type="Proteomes" id="UP001151760"/>
    </source>
</evidence>
<protein>
    <submittedName>
        <fullName evidence="3">DNA helicase</fullName>
    </submittedName>
</protein>
<reference evidence="3" key="2">
    <citation type="submission" date="2022-01" db="EMBL/GenBank/DDBJ databases">
        <authorList>
            <person name="Yamashiro T."/>
            <person name="Shiraishi A."/>
            <person name="Satake H."/>
            <person name="Nakayama K."/>
        </authorList>
    </citation>
    <scope>NUCLEOTIDE SEQUENCE</scope>
</reference>
<evidence type="ECO:0000259" key="2">
    <source>
        <dbReference type="Pfam" id="PF14214"/>
    </source>
</evidence>
<keyword evidence="3" id="KW-0347">Helicase</keyword>
<feature type="domain" description="Helitron helicase-like" evidence="2">
    <location>
        <begin position="662"/>
        <end position="845"/>
    </location>
</feature>
<keyword evidence="3" id="KW-0547">Nucleotide-binding</keyword>
<name>A0ABQ4XZ52_9ASTR</name>
<dbReference type="PANTHER" id="PTHR45786">
    <property type="entry name" value="DNA BINDING PROTEIN-LIKE"/>
    <property type="match status" value="1"/>
</dbReference>
<dbReference type="GO" id="GO:0004386">
    <property type="term" value="F:helicase activity"/>
    <property type="evidence" value="ECO:0007669"/>
    <property type="project" value="UniProtKB-KW"/>
</dbReference>
<proteinExistence type="predicted"/>
<reference evidence="3" key="1">
    <citation type="journal article" date="2022" name="Int. J. Mol. Sci.">
        <title>Draft Genome of Tanacetum Coccineum: Genomic Comparison of Closely Related Tanacetum-Family Plants.</title>
        <authorList>
            <person name="Yamashiro T."/>
            <person name="Shiraishi A."/>
            <person name="Nakayama K."/>
            <person name="Satake H."/>
        </authorList>
    </citation>
    <scope>NUCLEOTIDE SEQUENCE</scope>
</reference>
<keyword evidence="4" id="KW-1185">Reference proteome</keyword>
<gene>
    <name evidence="3" type="ORF">Tco_0703004</name>
</gene>
<evidence type="ECO:0000313" key="3">
    <source>
        <dbReference type="EMBL" id="GJS70163.1"/>
    </source>
</evidence>
<feature type="compositionally biased region" description="Basic and acidic residues" evidence="1">
    <location>
        <begin position="83"/>
        <end position="92"/>
    </location>
</feature>